<dbReference type="Proteomes" id="UP000242146">
    <property type="component" value="Unassembled WGS sequence"/>
</dbReference>
<accession>A0A1X2GWA7</accession>
<dbReference type="InterPro" id="IPR024368">
    <property type="entry name" value="Ecl1/2/3"/>
</dbReference>
<organism evidence="2 3">
    <name type="scientific">Hesseltinella vesiculosa</name>
    <dbReference type="NCBI Taxonomy" id="101127"/>
    <lineage>
        <taxon>Eukaryota</taxon>
        <taxon>Fungi</taxon>
        <taxon>Fungi incertae sedis</taxon>
        <taxon>Mucoromycota</taxon>
        <taxon>Mucoromycotina</taxon>
        <taxon>Mucoromycetes</taxon>
        <taxon>Mucorales</taxon>
        <taxon>Cunninghamellaceae</taxon>
        <taxon>Hesseltinella</taxon>
    </lineage>
</organism>
<reference evidence="2 3" key="1">
    <citation type="submission" date="2016-07" db="EMBL/GenBank/DDBJ databases">
        <title>Pervasive Adenine N6-methylation of Active Genes in Fungi.</title>
        <authorList>
            <consortium name="DOE Joint Genome Institute"/>
            <person name="Mondo S.J."/>
            <person name="Dannebaum R.O."/>
            <person name="Kuo R.C."/>
            <person name="Labutti K."/>
            <person name="Haridas S."/>
            <person name="Kuo A."/>
            <person name="Salamov A."/>
            <person name="Ahrendt S.R."/>
            <person name="Lipzen A."/>
            <person name="Sullivan W."/>
            <person name="Andreopoulos W.B."/>
            <person name="Clum A."/>
            <person name="Lindquist E."/>
            <person name="Daum C."/>
            <person name="Ramamoorthy G.K."/>
            <person name="Gryganskyi A."/>
            <person name="Culley D."/>
            <person name="Magnuson J.K."/>
            <person name="James T.Y."/>
            <person name="O'Malley M.A."/>
            <person name="Stajich J.E."/>
            <person name="Spatafora J.W."/>
            <person name="Visel A."/>
            <person name="Grigoriev I.V."/>
        </authorList>
    </citation>
    <scope>NUCLEOTIDE SEQUENCE [LARGE SCALE GENOMIC DNA]</scope>
    <source>
        <strain evidence="2 3">NRRL 3301</strain>
    </source>
</reference>
<protein>
    <submittedName>
        <fullName evidence="2">Uncharacterized protein</fullName>
    </submittedName>
</protein>
<dbReference type="OrthoDB" id="2380640at2759"/>
<dbReference type="EMBL" id="MCGT01000002">
    <property type="protein sequence ID" value="ORX62312.1"/>
    <property type="molecule type" value="Genomic_DNA"/>
</dbReference>
<evidence type="ECO:0000256" key="1">
    <source>
        <dbReference type="SAM" id="MobiDB-lite"/>
    </source>
</evidence>
<dbReference type="AlphaFoldDB" id="A0A1X2GWA7"/>
<evidence type="ECO:0000313" key="2">
    <source>
        <dbReference type="EMBL" id="ORX62312.1"/>
    </source>
</evidence>
<evidence type="ECO:0000313" key="3">
    <source>
        <dbReference type="Proteomes" id="UP000242146"/>
    </source>
</evidence>
<keyword evidence="3" id="KW-1185">Reference proteome</keyword>
<dbReference type="Pfam" id="PF12855">
    <property type="entry name" value="Ecl1"/>
    <property type="match status" value="1"/>
</dbReference>
<gene>
    <name evidence="2" type="ORF">DM01DRAFT_1298963</name>
</gene>
<proteinExistence type="predicted"/>
<comment type="caution">
    <text evidence="2">The sequence shown here is derived from an EMBL/GenBank/DDBJ whole genome shotgun (WGS) entry which is preliminary data.</text>
</comment>
<name>A0A1X2GWA7_9FUNG</name>
<feature type="region of interest" description="Disordered" evidence="1">
    <location>
        <begin position="106"/>
        <end position="127"/>
    </location>
</feature>
<sequence length="142" mass="15835">MSDLQWCTTCDKALSPFSDSLYCSEECLRQDAISPPPQEYEFPELQDFPRRMSLATSILTLSPALSFVSNVSSSMSSTYHHTPSLSPIPSPQQHCSFLATSLSDDVLHLGPPQPDDKRMASPLPRPLVDSQQQLMDQPYNVF</sequence>